<dbReference type="OrthoDB" id="4068688at2759"/>
<dbReference type="GeneID" id="11499034"/>
<protein>
    <submittedName>
        <fullName evidence="2">Uncharacterized protein</fullName>
    </submittedName>
</protein>
<reference evidence="2 3" key="1">
    <citation type="journal article" date="2011" name="Proc. Natl. Acad. Sci. U.S.A.">
        <title>Evolutionary erosion of yeast sex chromosomes by mating-type switching accidents.</title>
        <authorList>
            <person name="Gordon J.L."/>
            <person name="Armisen D."/>
            <person name="Proux-Wera E."/>
            <person name="Oheigeartaigh S.S."/>
            <person name="Byrne K.P."/>
            <person name="Wolfe K.H."/>
        </authorList>
    </citation>
    <scope>NUCLEOTIDE SEQUENCE [LARGE SCALE GENOMIC DNA]</scope>
    <source>
        <strain evidence="3">ATCC 10597 / BCRC 20456 / CBS 421 / NBRC 0211 / NRRL Y-12639</strain>
    </source>
</reference>
<evidence type="ECO:0000313" key="2">
    <source>
        <dbReference type="EMBL" id="CCD25285.1"/>
    </source>
</evidence>
<dbReference type="EMBL" id="HE580271">
    <property type="protein sequence ID" value="CCD25285.1"/>
    <property type="molecule type" value="Genomic_DNA"/>
</dbReference>
<sequence length="53" mass="5687">MAFLQLASEVSQPFVIPSLSPVTPQPSRKNSTNIASATTTPIVRSRNNSMSLL</sequence>
<evidence type="ECO:0000313" key="3">
    <source>
        <dbReference type="Proteomes" id="UP000000689"/>
    </source>
</evidence>
<feature type="compositionally biased region" description="Polar residues" evidence="1">
    <location>
        <begin position="20"/>
        <end position="53"/>
    </location>
</feature>
<dbReference type="Proteomes" id="UP000000689">
    <property type="component" value="Chromosome 5"/>
</dbReference>
<organism evidence="2 3">
    <name type="scientific">Naumovozyma dairenensis (strain ATCC 10597 / BCRC 20456 / CBS 421 / NBRC 0211 / NRRL Y-12639)</name>
    <name type="common">Saccharomyces dairenensis</name>
    <dbReference type="NCBI Taxonomy" id="1071378"/>
    <lineage>
        <taxon>Eukaryota</taxon>
        <taxon>Fungi</taxon>
        <taxon>Dikarya</taxon>
        <taxon>Ascomycota</taxon>
        <taxon>Saccharomycotina</taxon>
        <taxon>Saccharomycetes</taxon>
        <taxon>Saccharomycetales</taxon>
        <taxon>Saccharomycetaceae</taxon>
        <taxon>Naumovozyma</taxon>
    </lineage>
</organism>
<accession>G0WC15</accession>
<dbReference type="AlphaFoldDB" id="G0WC15"/>
<proteinExistence type="predicted"/>
<keyword evidence="3" id="KW-1185">Reference proteome</keyword>
<dbReference type="InterPro" id="IPR054415">
    <property type="entry name" value="SPO24"/>
</dbReference>
<dbReference type="Pfam" id="PF22044">
    <property type="entry name" value="SPO24"/>
    <property type="match status" value="1"/>
</dbReference>
<feature type="region of interest" description="Disordered" evidence="1">
    <location>
        <begin position="16"/>
        <end position="53"/>
    </location>
</feature>
<dbReference type="RefSeq" id="XP_003670528.1">
    <property type="nucleotide sequence ID" value="XM_003670480.1"/>
</dbReference>
<dbReference type="KEGG" id="ndi:NDAI_0E04680"/>
<evidence type="ECO:0000256" key="1">
    <source>
        <dbReference type="SAM" id="MobiDB-lite"/>
    </source>
</evidence>
<name>G0WC15_NAUDC</name>
<gene>
    <name evidence="2" type="primary">NDAI0E04680</name>
    <name evidence="2" type="ordered locus">NDAI_0E04680</name>
</gene>
<dbReference type="HOGENOM" id="CLU_195455_0_0_1"/>
<dbReference type="OMA" id="NSCASDY"/>